<name>A0ABY5RPU4_9HYPH</name>
<sequence>MSPNRGTAVLGRAGTLLEAGNFNQAADYLAGVERKTLRAWRALLNALLAAHRFEELARTYEAMPAEPRKDFDCRHLYLLAAANLKRSEAVGHIIGSVLEEPDSEEAAAFLAKVYLFAEGRGPTIGQAVVKRILDHGPSLAASHFDIILKCAHHLRSGGMVPEAQALEAVLRREARSDRNKTKIDILDAQLHFWGGRYDLQLDGINAVLARQGLDPIALKDAHAPLSCDNLRAASEPAAPARGPLVSILMPAYNSAETLSYALQSLRSQTYRDFEVIVVDDSSDDETALIATRFCDADPRFRLITLERNSGAFVARNAALAAATGEFVTNQDADDWAHPQKIATAVAELQRNRSAVATWVEHIRCSRGRGFRALNGYLRPDASSLMYRRDAVMARIGWYDSVRAAGDGEFHLRMERAFGRRSIVRIDKLLSFVNWSEGTLSGGGVFAIDSELGLFSPARSAYRRSFGLWHETTKSLHMPFPLETRPFPVPDNLLPARPVRA</sequence>
<organism evidence="2 3">
    <name type="scientific">Microvirga terrae</name>
    <dbReference type="NCBI Taxonomy" id="2740529"/>
    <lineage>
        <taxon>Bacteria</taxon>
        <taxon>Pseudomonadati</taxon>
        <taxon>Pseudomonadota</taxon>
        <taxon>Alphaproteobacteria</taxon>
        <taxon>Hyphomicrobiales</taxon>
        <taxon>Methylobacteriaceae</taxon>
        <taxon>Microvirga</taxon>
    </lineage>
</organism>
<protein>
    <submittedName>
        <fullName evidence="2">Glycosyltransferase family 2 protein</fullName>
    </submittedName>
</protein>
<evidence type="ECO:0000313" key="2">
    <source>
        <dbReference type="EMBL" id="UVF18351.1"/>
    </source>
</evidence>
<dbReference type="EMBL" id="CP102845">
    <property type="protein sequence ID" value="UVF18351.1"/>
    <property type="molecule type" value="Genomic_DNA"/>
</dbReference>
<dbReference type="InterPro" id="IPR050834">
    <property type="entry name" value="Glycosyltransf_2"/>
</dbReference>
<accession>A0ABY5RPU4</accession>
<dbReference type="CDD" id="cd00761">
    <property type="entry name" value="Glyco_tranf_GTA_type"/>
    <property type="match status" value="1"/>
</dbReference>
<evidence type="ECO:0000259" key="1">
    <source>
        <dbReference type="Pfam" id="PF00535"/>
    </source>
</evidence>
<dbReference type="PANTHER" id="PTHR43685">
    <property type="entry name" value="GLYCOSYLTRANSFERASE"/>
    <property type="match status" value="1"/>
</dbReference>
<dbReference type="InterPro" id="IPR029044">
    <property type="entry name" value="Nucleotide-diphossugar_trans"/>
</dbReference>
<dbReference type="RefSeq" id="WP_173948532.1">
    <property type="nucleotide sequence ID" value="NZ_CP102845.1"/>
</dbReference>
<dbReference type="Proteomes" id="UP001017257">
    <property type="component" value="Chromosome"/>
</dbReference>
<dbReference type="SUPFAM" id="SSF53448">
    <property type="entry name" value="Nucleotide-diphospho-sugar transferases"/>
    <property type="match status" value="1"/>
</dbReference>
<reference evidence="2" key="1">
    <citation type="submission" date="2022-08" db="EMBL/GenBank/DDBJ databases">
        <title>Microvirga terrae sp. nov., isolated from soil.</title>
        <authorList>
            <person name="Kim K.H."/>
            <person name="Seo Y.L."/>
            <person name="Kim J.M."/>
            <person name="Lee J.K."/>
            <person name="Han D.M."/>
            <person name="Jeon C.O."/>
        </authorList>
    </citation>
    <scope>NUCLEOTIDE SEQUENCE</scope>
    <source>
        <strain evidence="2">R24</strain>
    </source>
</reference>
<dbReference type="Pfam" id="PF00535">
    <property type="entry name" value="Glycos_transf_2"/>
    <property type="match status" value="1"/>
</dbReference>
<proteinExistence type="predicted"/>
<gene>
    <name evidence="2" type="ORF">HPT29_017780</name>
</gene>
<dbReference type="InterPro" id="IPR001173">
    <property type="entry name" value="Glyco_trans_2-like"/>
</dbReference>
<dbReference type="PANTHER" id="PTHR43685:SF2">
    <property type="entry name" value="GLYCOSYLTRANSFERASE 2-LIKE DOMAIN-CONTAINING PROTEIN"/>
    <property type="match status" value="1"/>
</dbReference>
<dbReference type="Gene3D" id="3.90.550.10">
    <property type="entry name" value="Spore Coat Polysaccharide Biosynthesis Protein SpsA, Chain A"/>
    <property type="match status" value="1"/>
</dbReference>
<feature type="domain" description="Glycosyltransferase 2-like" evidence="1">
    <location>
        <begin position="246"/>
        <end position="374"/>
    </location>
</feature>
<keyword evidence="3" id="KW-1185">Reference proteome</keyword>
<evidence type="ECO:0000313" key="3">
    <source>
        <dbReference type="Proteomes" id="UP001017257"/>
    </source>
</evidence>